<dbReference type="Gene3D" id="3.30.470.20">
    <property type="entry name" value="ATP-grasp fold, B domain"/>
    <property type="match status" value="1"/>
</dbReference>
<dbReference type="EMBL" id="SKBU01000037">
    <property type="protein sequence ID" value="TCJ13874.1"/>
    <property type="molecule type" value="Genomic_DNA"/>
</dbReference>
<dbReference type="GO" id="GO:0005524">
    <property type="term" value="F:ATP binding"/>
    <property type="evidence" value="ECO:0007669"/>
    <property type="project" value="UniProtKB-UniRule"/>
</dbReference>
<keyword evidence="3" id="KW-0436">Ligase</keyword>
<evidence type="ECO:0000256" key="5">
    <source>
        <dbReference type="ARBA" id="ARBA00022840"/>
    </source>
</evidence>
<name>A0A4R1BAB6_9ACTN</name>
<dbReference type="PANTHER" id="PTHR48095:SF2">
    <property type="entry name" value="BIOTIN CARBOXYLASE, CHLOROPLASTIC"/>
    <property type="match status" value="1"/>
</dbReference>
<dbReference type="InterPro" id="IPR005481">
    <property type="entry name" value="BC-like_N"/>
</dbReference>
<evidence type="ECO:0000256" key="6">
    <source>
        <dbReference type="ARBA" id="ARBA00048600"/>
    </source>
</evidence>
<dbReference type="GO" id="GO:0046872">
    <property type="term" value="F:metal ion binding"/>
    <property type="evidence" value="ECO:0007669"/>
    <property type="project" value="InterPro"/>
</dbReference>
<feature type="domain" description="ATP-grasp" evidence="8">
    <location>
        <begin position="121"/>
        <end position="317"/>
    </location>
</feature>
<dbReference type="RefSeq" id="WP_132692756.1">
    <property type="nucleotide sequence ID" value="NZ_SKBU01000037.1"/>
</dbReference>
<dbReference type="SUPFAM" id="SSF51246">
    <property type="entry name" value="Rudiment single hybrid motif"/>
    <property type="match status" value="1"/>
</dbReference>
<organism evidence="10 11">
    <name type="scientific">Rubrobacter taiwanensis</name>
    <dbReference type="NCBI Taxonomy" id="185139"/>
    <lineage>
        <taxon>Bacteria</taxon>
        <taxon>Bacillati</taxon>
        <taxon>Actinomycetota</taxon>
        <taxon>Rubrobacteria</taxon>
        <taxon>Rubrobacterales</taxon>
        <taxon>Rubrobacteraceae</taxon>
        <taxon>Rubrobacter</taxon>
    </lineage>
</organism>
<dbReference type="InterPro" id="IPR011054">
    <property type="entry name" value="Rudment_hybrid_motif"/>
</dbReference>
<dbReference type="Proteomes" id="UP000295244">
    <property type="component" value="Unassembled WGS sequence"/>
</dbReference>
<dbReference type="SMART" id="SM00878">
    <property type="entry name" value="Biotin_carb_C"/>
    <property type="match status" value="1"/>
</dbReference>
<evidence type="ECO:0000256" key="3">
    <source>
        <dbReference type="ARBA" id="ARBA00022598"/>
    </source>
</evidence>
<dbReference type="Pfam" id="PF02785">
    <property type="entry name" value="Biotin_carb_C"/>
    <property type="match status" value="1"/>
</dbReference>
<evidence type="ECO:0000256" key="1">
    <source>
        <dbReference type="ARBA" id="ARBA00003761"/>
    </source>
</evidence>
<keyword evidence="11" id="KW-1185">Reference proteome</keyword>
<dbReference type="Pfam" id="PF00289">
    <property type="entry name" value="Biotin_carb_N"/>
    <property type="match status" value="1"/>
</dbReference>
<proteinExistence type="predicted"/>
<sequence>MTIRRVFVANRGEIAVRIVRACRELGLEVVVGVSEADRGSLAARMADRAVCIGPAAPARSYLNVGAVVQAALGTGCDAIHPGYGFLSENPALASTAHENGLRFVGPPAEVIELAGDKLRSRGVAAEAGLPVVPGGEVRTLKDAVRFADDVGYPVLLKAAAGGGGRGIKLAWSREELEKLFGIASAEAGAAFGDERLYVERLIRRARHVEVQVAADDHGGVLHFGERDCSVQRRYQKIVEEAPAPALEPGTRAALHGAAVTFAREIGYRNLGTVEFVVDAESGEFFFLEMNCRIQVEHPVTEAITGRDLVADQLRVAAGGKLGVSQEEVSFSGHAVECRLTAEDAAHGFRPTPGRITRFSVPELPGLRVDTHCEEGTLVPPYYDSLIAKLIFHAGDRDEAVGKMREALGGLVVEGVPTNRELLMHVLAHPDFTDAAVDTAWLEEAVLAA</sequence>
<protein>
    <recommendedName>
        <fullName evidence="2">biotin carboxylase</fullName>
        <ecNumber evidence="2">6.3.4.14</ecNumber>
    </recommendedName>
</protein>
<comment type="catalytic activity">
    <reaction evidence="6">
        <text>N(6)-biotinyl-L-lysyl-[protein] + hydrogencarbonate + ATP = N(6)-carboxybiotinyl-L-lysyl-[protein] + ADP + phosphate + H(+)</text>
        <dbReference type="Rhea" id="RHEA:13501"/>
        <dbReference type="Rhea" id="RHEA-COMP:10505"/>
        <dbReference type="Rhea" id="RHEA-COMP:10506"/>
        <dbReference type="ChEBI" id="CHEBI:15378"/>
        <dbReference type="ChEBI" id="CHEBI:17544"/>
        <dbReference type="ChEBI" id="CHEBI:30616"/>
        <dbReference type="ChEBI" id="CHEBI:43474"/>
        <dbReference type="ChEBI" id="CHEBI:83144"/>
        <dbReference type="ChEBI" id="CHEBI:83145"/>
        <dbReference type="ChEBI" id="CHEBI:456216"/>
        <dbReference type="EC" id="6.3.4.14"/>
    </reaction>
</comment>
<dbReference type="FunFam" id="3.30.1490.20:FF:000003">
    <property type="entry name" value="acetyl-CoA carboxylase isoform X1"/>
    <property type="match status" value="1"/>
</dbReference>
<feature type="domain" description="Biotin carboxylation" evidence="9">
    <location>
        <begin position="2"/>
        <end position="446"/>
    </location>
</feature>
<dbReference type="SUPFAM" id="SSF52440">
    <property type="entry name" value="PreATP-grasp domain"/>
    <property type="match status" value="1"/>
</dbReference>
<comment type="function">
    <text evidence="1">This protein is a component of the acetyl coenzyme A carboxylase complex; first, biotin carboxylase catalyzes the carboxylation of the carrier protein and then the transcarboxylase transfers the carboxyl group to form malonyl-CoA.</text>
</comment>
<dbReference type="GO" id="GO:0004075">
    <property type="term" value="F:biotin carboxylase activity"/>
    <property type="evidence" value="ECO:0007669"/>
    <property type="project" value="UniProtKB-EC"/>
</dbReference>
<evidence type="ECO:0000256" key="7">
    <source>
        <dbReference type="PROSITE-ProRule" id="PRU00409"/>
    </source>
</evidence>
<evidence type="ECO:0000313" key="11">
    <source>
        <dbReference type="Proteomes" id="UP000295244"/>
    </source>
</evidence>
<dbReference type="InterPro" id="IPR011764">
    <property type="entry name" value="Biotin_carboxylation_dom"/>
</dbReference>
<dbReference type="PROSITE" id="PS50979">
    <property type="entry name" value="BC"/>
    <property type="match status" value="1"/>
</dbReference>
<dbReference type="PANTHER" id="PTHR48095">
    <property type="entry name" value="PYRUVATE CARBOXYLASE SUBUNIT A"/>
    <property type="match status" value="1"/>
</dbReference>
<keyword evidence="4 7" id="KW-0547">Nucleotide-binding</keyword>
<keyword evidence="5 7" id="KW-0067">ATP-binding</keyword>
<evidence type="ECO:0000256" key="2">
    <source>
        <dbReference type="ARBA" id="ARBA00013263"/>
    </source>
</evidence>
<comment type="caution">
    <text evidence="10">The sequence shown here is derived from an EMBL/GenBank/DDBJ whole genome shotgun (WGS) entry which is preliminary data.</text>
</comment>
<accession>A0A4R1BAB6</accession>
<evidence type="ECO:0000259" key="8">
    <source>
        <dbReference type="PROSITE" id="PS50975"/>
    </source>
</evidence>
<gene>
    <name evidence="10" type="ORF">E0L93_14285</name>
</gene>
<dbReference type="PROSITE" id="PS00866">
    <property type="entry name" value="CPSASE_1"/>
    <property type="match status" value="1"/>
</dbReference>
<dbReference type="InterPro" id="IPR011761">
    <property type="entry name" value="ATP-grasp"/>
</dbReference>
<evidence type="ECO:0000313" key="10">
    <source>
        <dbReference type="EMBL" id="TCJ13874.1"/>
    </source>
</evidence>
<reference evidence="10 11" key="1">
    <citation type="submission" date="2019-03" db="EMBL/GenBank/DDBJ databases">
        <title>Whole genome sequence of a novel Rubrobacter taiwanensis strain, isolated from Yellowstone National Park.</title>
        <authorList>
            <person name="Freed S."/>
            <person name="Ramaley R.F."/>
            <person name="Kyndt J.A."/>
        </authorList>
    </citation>
    <scope>NUCLEOTIDE SEQUENCE [LARGE SCALE GENOMIC DNA]</scope>
    <source>
        <strain evidence="10 11">Yellowstone</strain>
    </source>
</reference>
<evidence type="ECO:0000256" key="4">
    <source>
        <dbReference type="ARBA" id="ARBA00022741"/>
    </source>
</evidence>
<dbReference type="InterPro" id="IPR016185">
    <property type="entry name" value="PreATP-grasp_dom_sf"/>
</dbReference>
<dbReference type="SUPFAM" id="SSF56059">
    <property type="entry name" value="Glutathione synthetase ATP-binding domain-like"/>
    <property type="match status" value="1"/>
</dbReference>
<dbReference type="PROSITE" id="PS50975">
    <property type="entry name" value="ATP_GRASP"/>
    <property type="match status" value="1"/>
</dbReference>
<dbReference type="Pfam" id="PF02786">
    <property type="entry name" value="CPSase_L_D2"/>
    <property type="match status" value="1"/>
</dbReference>
<evidence type="ECO:0000259" key="9">
    <source>
        <dbReference type="PROSITE" id="PS50979"/>
    </source>
</evidence>
<dbReference type="EC" id="6.3.4.14" evidence="2"/>
<dbReference type="AlphaFoldDB" id="A0A4R1BAB6"/>
<dbReference type="OrthoDB" id="9760256at2"/>
<dbReference type="InterPro" id="IPR051602">
    <property type="entry name" value="ACC_Biotin_Carboxylase"/>
</dbReference>
<dbReference type="InterPro" id="IPR005479">
    <property type="entry name" value="CPAse_ATP-bd"/>
</dbReference>
<dbReference type="InterPro" id="IPR005482">
    <property type="entry name" value="Biotin_COase_C"/>
</dbReference>